<feature type="compositionally biased region" description="Polar residues" evidence="1">
    <location>
        <begin position="138"/>
        <end position="154"/>
    </location>
</feature>
<proteinExistence type="predicted"/>
<evidence type="ECO:0000256" key="1">
    <source>
        <dbReference type="SAM" id="MobiDB-lite"/>
    </source>
</evidence>
<evidence type="ECO:0000256" key="2">
    <source>
        <dbReference type="SAM" id="Phobius"/>
    </source>
</evidence>
<keyword evidence="2" id="KW-0812">Transmembrane</keyword>
<keyword evidence="2" id="KW-1133">Transmembrane helix</keyword>
<accession>A0A9P6DL35</accession>
<keyword evidence="4" id="KW-1185">Reference proteome</keyword>
<feature type="transmembrane region" description="Helical" evidence="2">
    <location>
        <begin position="109"/>
        <end position="127"/>
    </location>
</feature>
<feature type="transmembrane region" description="Helical" evidence="2">
    <location>
        <begin position="27"/>
        <end position="49"/>
    </location>
</feature>
<protein>
    <submittedName>
        <fullName evidence="3">Uncharacterized protein</fullName>
    </submittedName>
</protein>
<dbReference type="Proteomes" id="UP000807025">
    <property type="component" value="Unassembled WGS sequence"/>
</dbReference>
<keyword evidence="2" id="KW-0472">Membrane</keyword>
<feature type="region of interest" description="Disordered" evidence="1">
    <location>
        <begin position="138"/>
        <end position="161"/>
    </location>
</feature>
<organism evidence="3 4">
    <name type="scientific">Pleurotus eryngii</name>
    <name type="common">Boletus of the steppes</name>
    <dbReference type="NCBI Taxonomy" id="5323"/>
    <lineage>
        <taxon>Eukaryota</taxon>
        <taxon>Fungi</taxon>
        <taxon>Dikarya</taxon>
        <taxon>Basidiomycota</taxon>
        <taxon>Agaricomycotina</taxon>
        <taxon>Agaricomycetes</taxon>
        <taxon>Agaricomycetidae</taxon>
        <taxon>Agaricales</taxon>
        <taxon>Pleurotineae</taxon>
        <taxon>Pleurotaceae</taxon>
        <taxon>Pleurotus</taxon>
    </lineage>
</organism>
<comment type="caution">
    <text evidence="3">The sequence shown here is derived from an EMBL/GenBank/DDBJ whole genome shotgun (WGS) entry which is preliminary data.</text>
</comment>
<reference evidence="3" key="1">
    <citation type="submission" date="2020-11" db="EMBL/GenBank/DDBJ databases">
        <authorList>
            <consortium name="DOE Joint Genome Institute"/>
            <person name="Ahrendt S."/>
            <person name="Riley R."/>
            <person name="Andreopoulos W."/>
            <person name="Labutti K."/>
            <person name="Pangilinan J."/>
            <person name="Ruiz-Duenas F.J."/>
            <person name="Barrasa J.M."/>
            <person name="Sanchez-Garcia M."/>
            <person name="Camarero S."/>
            <person name="Miyauchi S."/>
            <person name="Serrano A."/>
            <person name="Linde D."/>
            <person name="Babiker R."/>
            <person name="Drula E."/>
            <person name="Ayuso-Fernandez I."/>
            <person name="Pacheco R."/>
            <person name="Padilla G."/>
            <person name="Ferreira P."/>
            <person name="Barriuso J."/>
            <person name="Kellner H."/>
            <person name="Castanera R."/>
            <person name="Alfaro M."/>
            <person name="Ramirez L."/>
            <person name="Pisabarro A.G."/>
            <person name="Kuo A."/>
            <person name="Tritt A."/>
            <person name="Lipzen A."/>
            <person name="He G."/>
            <person name="Yan M."/>
            <person name="Ng V."/>
            <person name="Cullen D."/>
            <person name="Martin F."/>
            <person name="Rosso M.-N."/>
            <person name="Henrissat B."/>
            <person name="Hibbett D."/>
            <person name="Martinez A.T."/>
            <person name="Grigoriev I.V."/>
        </authorList>
    </citation>
    <scope>NUCLEOTIDE SEQUENCE</scope>
    <source>
        <strain evidence="3">ATCC 90797</strain>
    </source>
</reference>
<feature type="transmembrane region" description="Helical" evidence="2">
    <location>
        <begin position="69"/>
        <end position="97"/>
    </location>
</feature>
<name>A0A9P6DL35_PLEER</name>
<dbReference type="EMBL" id="MU154522">
    <property type="protein sequence ID" value="KAF9501760.1"/>
    <property type="molecule type" value="Genomic_DNA"/>
</dbReference>
<gene>
    <name evidence="3" type="ORF">BDN71DRAFT_484852</name>
</gene>
<evidence type="ECO:0000313" key="4">
    <source>
        <dbReference type="Proteomes" id="UP000807025"/>
    </source>
</evidence>
<sequence>MSTKSSLALLAIQSVDNGDSHGIRSPIQTASYMSIASSIGSIIAGLLLIRQNRSKGPATPLRLLSNRSFNLQLMALTYSLPWNFLMLSILSFLLYFGFPCFSSDPFTCLIVGVLCFCVATSLISYAWRCRESHSIFNKPSRSNPPKELTTSEQQAAEHGDNQSVCCHTPRMVLEMVYDALVEESFREFRRDDCLMGT</sequence>
<evidence type="ECO:0000313" key="3">
    <source>
        <dbReference type="EMBL" id="KAF9501760.1"/>
    </source>
</evidence>
<dbReference type="AlphaFoldDB" id="A0A9P6DL35"/>